<protein>
    <submittedName>
        <fullName evidence="2">Uncharacterized protein</fullName>
    </submittedName>
</protein>
<reference evidence="2 3" key="1">
    <citation type="submission" date="2020-04" db="EMBL/GenBank/DDBJ databases">
        <title>MicrobeNet Type strains.</title>
        <authorList>
            <person name="Nicholson A.C."/>
        </authorList>
    </citation>
    <scope>NUCLEOTIDE SEQUENCE [LARGE SCALE GENOMIC DNA]</scope>
    <source>
        <strain evidence="2 3">JCM 12354</strain>
    </source>
</reference>
<name>A0A846Y9R3_9NOCA</name>
<proteinExistence type="predicted"/>
<gene>
    <name evidence="2" type="ORF">HGA08_30605</name>
</gene>
<dbReference type="RefSeq" id="WP_067882289.1">
    <property type="nucleotide sequence ID" value="NZ_JAAXOP010000033.1"/>
</dbReference>
<keyword evidence="1" id="KW-0812">Transmembrane</keyword>
<dbReference type="AlphaFoldDB" id="A0A846Y9R3"/>
<evidence type="ECO:0000313" key="2">
    <source>
        <dbReference type="EMBL" id="NKY54534.1"/>
    </source>
</evidence>
<feature type="transmembrane region" description="Helical" evidence="1">
    <location>
        <begin position="21"/>
        <end position="39"/>
    </location>
</feature>
<sequence length="97" mass="10520">MNSMYSDTPRRAVSSRWFGPATFTTVVVALFFNVIPITVYTTFAIYFVFLYCLELVVAGILILIRGTCRHVGAGIALSVAVVAILTALLLMGTALVE</sequence>
<keyword evidence="1" id="KW-0472">Membrane</keyword>
<feature type="transmembrane region" description="Helical" evidence="1">
    <location>
        <begin position="45"/>
        <end position="64"/>
    </location>
</feature>
<evidence type="ECO:0000256" key="1">
    <source>
        <dbReference type="SAM" id="Phobius"/>
    </source>
</evidence>
<organism evidence="2 3">
    <name type="scientific">Nocardia vermiculata</name>
    <dbReference type="NCBI Taxonomy" id="257274"/>
    <lineage>
        <taxon>Bacteria</taxon>
        <taxon>Bacillati</taxon>
        <taxon>Actinomycetota</taxon>
        <taxon>Actinomycetes</taxon>
        <taxon>Mycobacteriales</taxon>
        <taxon>Nocardiaceae</taxon>
        <taxon>Nocardia</taxon>
    </lineage>
</organism>
<keyword evidence="1" id="KW-1133">Transmembrane helix</keyword>
<feature type="transmembrane region" description="Helical" evidence="1">
    <location>
        <begin position="71"/>
        <end position="96"/>
    </location>
</feature>
<dbReference type="EMBL" id="JAAXOP010000033">
    <property type="protein sequence ID" value="NKY54534.1"/>
    <property type="molecule type" value="Genomic_DNA"/>
</dbReference>
<evidence type="ECO:0000313" key="3">
    <source>
        <dbReference type="Proteomes" id="UP000565711"/>
    </source>
</evidence>
<dbReference type="Proteomes" id="UP000565711">
    <property type="component" value="Unassembled WGS sequence"/>
</dbReference>
<comment type="caution">
    <text evidence="2">The sequence shown here is derived from an EMBL/GenBank/DDBJ whole genome shotgun (WGS) entry which is preliminary data.</text>
</comment>
<accession>A0A846Y9R3</accession>
<keyword evidence="3" id="KW-1185">Reference proteome</keyword>